<feature type="transmembrane region" description="Helical" evidence="7">
    <location>
        <begin position="163"/>
        <end position="182"/>
    </location>
</feature>
<evidence type="ECO:0000256" key="2">
    <source>
        <dbReference type="ARBA" id="ARBA00022676"/>
    </source>
</evidence>
<dbReference type="InterPro" id="IPR007831">
    <property type="entry name" value="T2SS_GspE_N"/>
</dbReference>
<evidence type="ECO:0000313" key="10">
    <source>
        <dbReference type="Proteomes" id="UP001193501"/>
    </source>
</evidence>
<gene>
    <name evidence="9" type="ORF">GV832_01350</name>
</gene>
<comment type="subcellular location">
    <subcellularLocation>
        <location evidence="1">Membrane</location>
        <topology evidence="1">Multi-pass membrane protein</topology>
    </subcellularLocation>
</comment>
<organism evidence="9 10">
    <name type="scientific">Stagnihabitans tardus</name>
    <dbReference type="NCBI Taxonomy" id="2699202"/>
    <lineage>
        <taxon>Bacteria</taxon>
        <taxon>Pseudomonadati</taxon>
        <taxon>Pseudomonadota</taxon>
        <taxon>Alphaproteobacteria</taxon>
        <taxon>Rhodobacterales</taxon>
        <taxon>Paracoccaceae</taxon>
        <taxon>Stagnihabitans</taxon>
    </lineage>
</organism>
<dbReference type="PANTHER" id="PTHR43867:SF2">
    <property type="entry name" value="CELLULOSE SYNTHASE CATALYTIC SUBUNIT A [UDP-FORMING]"/>
    <property type="match status" value="1"/>
</dbReference>
<keyword evidence="3" id="KW-0808">Transferase</keyword>
<proteinExistence type="predicted"/>
<keyword evidence="6 7" id="KW-0472">Membrane</keyword>
<evidence type="ECO:0000256" key="6">
    <source>
        <dbReference type="ARBA" id="ARBA00023136"/>
    </source>
</evidence>
<keyword evidence="2" id="KW-0328">Glycosyltransferase</keyword>
<protein>
    <submittedName>
        <fullName evidence="9">Glycosyltransferase</fullName>
    </submittedName>
</protein>
<dbReference type="Pfam" id="PF13641">
    <property type="entry name" value="Glyco_tranf_2_3"/>
    <property type="match status" value="1"/>
</dbReference>
<dbReference type="PANTHER" id="PTHR43867">
    <property type="entry name" value="CELLULOSE SYNTHASE CATALYTIC SUBUNIT A [UDP-FORMING]"/>
    <property type="match status" value="1"/>
</dbReference>
<comment type="caution">
    <text evidence="9">The sequence shown here is derived from an EMBL/GenBank/DDBJ whole genome shotgun (WGS) entry which is preliminary data.</text>
</comment>
<evidence type="ECO:0000256" key="1">
    <source>
        <dbReference type="ARBA" id="ARBA00004141"/>
    </source>
</evidence>
<dbReference type="InterPro" id="IPR029044">
    <property type="entry name" value="Nucleotide-diphossugar_trans"/>
</dbReference>
<dbReference type="Proteomes" id="UP001193501">
    <property type="component" value="Unassembled WGS sequence"/>
</dbReference>
<feature type="transmembrane region" description="Helical" evidence="7">
    <location>
        <begin position="516"/>
        <end position="540"/>
    </location>
</feature>
<dbReference type="GO" id="GO:0016757">
    <property type="term" value="F:glycosyltransferase activity"/>
    <property type="evidence" value="ECO:0007669"/>
    <property type="project" value="UniProtKB-KW"/>
</dbReference>
<dbReference type="EMBL" id="JAABNR010000001">
    <property type="protein sequence ID" value="NBZ86211.1"/>
    <property type="molecule type" value="Genomic_DNA"/>
</dbReference>
<evidence type="ECO:0000256" key="3">
    <source>
        <dbReference type="ARBA" id="ARBA00022679"/>
    </source>
</evidence>
<name>A0AAE5BT40_9RHOB</name>
<dbReference type="SUPFAM" id="SSF160246">
    <property type="entry name" value="EspE N-terminal domain-like"/>
    <property type="match status" value="1"/>
</dbReference>
<dbReference type="InterPro" id="IPR050321">
    <property type="entry name" value="Glycosyltr_2/OpgH_subfam"/>
</dbReference>
<accession>A0AAE5BT40</accession>
<feature type="domain" description="Type II secretion system protein GspE N-terminal" evidence="8">
    <location>
        <begin position="63"/>
        <end position="138"/>
    </location>
</feature>
<dbReference type="Gene3D" id="3.90.550.10">
    <property type="entry name" value="Spore Coat Polysaccharide Biosynthesis Protein SpsA, Chain A"/>
    <property type="match status" value="1"/>
</dbReference>
<keyword evidence="5 7" id="KW-1133">Transmembrane helix</keyword>
<dbReference type="Pfam" id="PF05157">
    <property type="entry name" value="MshEN"/>
    <property type="match status" value="1"/>
</dbReference>
<evidence type="ECO:0000256" key="4">
    <source>
        <dbReference type="ARBA" id="ARBA00022692"/>
    </source>
</evidence>
<feature type="transmembrane region" description="Helical" evidence="7">
    <location>
        <begin position="470"/>
        <end position="496"/>
    </location>
</feature>
<sequence>MALRLLREGVLAPHALLQGLARLSERPGGRLVDLLLDQGLAEEGPLFAALHRLTGIGPADPRLTPDPRLIDRLEASFCLAERILPLRQIGDATLIAAADPESFARLAPRLQAIFGKVLPSLAPAMRIEAALLAARGQALAHSAETMVPVLDSCRTYRKASRTALRGLAIAGAVALLFIQPILAALTLWAVVTLVLATGMKVAAFIASLKPIQRPQPATLARLPVVSVMVALYRESDIASRLVARLGKLDYPKDLLDICLVVEEEDQMTRKALARADLPGWMRVVVVPGGRVKTKPRALNHGLTQCRGQIIGVYDAEDMPDPQQIRRVVAHFAGAGPEVACLQGALDFYNPRKNWLARCFTIEYAGWFRVILPGLERLGMPLPLGGTTLFFRRDILERLGGWDAWNVTEDADLGMRLARRGYRTEILASTTLEEANCHGLAWVKQRSRWVKGYMMTWITHMRHPVTLYRELGFKAFLGFQILFLGSLSQALFAPLLWGMWGLMFGLAHPLSPWLGASGVQALTAVFMLCEVLNIGIGVLGLKRSGQKLSWLWVPTLTAYFPLQTFAAYKAAWEMLHKPFYWDKTTHGAFH</sequence>
<keyword evidence="10" id="KW-1185">Reference proteome</keyword>
<dbReference type="GO" id="GO:0016020">
    <property type="term" value="C:membrane"/>
    <property type="evidence" value="ECO:0007669"/>
    <property type="project" value="UniProtKB-SubCell"/>
</dbReference>
<keyword evidence="4 7" id="KW-0812">Transmembrane</keyword>
<dbReference type="AlphaFoldDB" id="A0AAE5BT40"/>
<evidence type="ECO:0000259" key="8">
    <source>
        <dbReference type="Pfam" id="PF05157"/>
    </source>
</evidence>
<evidence type="ECO:0000256" key="5">
    <source>
        <dbReference type="ARBA" id="ARBA00022989"/>
    </source>
</evidence>
<reference evidence="9" key="1">
    <citation type="submission" date="2020-01" db="EMBL/GenBank/DDBJ databases">
        <authorList>
            <person name="Chen W.-M."/>
        </authorList>
    </citation>
    <scope>NUCLEOTIDE SEQUENCE</scope>
    <source>
        <strain evidence="9">CYK-10</strain>
    </source>
</reference>
<feature type="transmembrane region" description="Helical" evidence="7">
    <location>
        <begin position="188"/>
        <end position="208"/>
    </location>
</feature>
<evidence type="ECO:0000313" key="9">
    <source>
        <dbReference type="EMBL" id="NBZ86211.1"/>
    </source>
</evidence>
<evidence type="ECO:0000256" key="7">
    <source>
        <dbReference type="SAM" id="Phobius"/>
    </source>
</evidence>
<dbReference type="SUPFAM" id="SSF53448">
    <property type="entry name" value="Nucleotide-diphospho-sugar transferases"/>
    <property type="match status" value="1"/>
</dbReference>
<dbReference type="InterPro" id="IPR037257">
    <property type="entry name" value="T2SS_E_N_sf"/>
</dbReference>